<feature type="domain" description="Glycosyl transferase family 51" evidence="14">
    <location>
        <begin position="92"/>
        <end position="263"/>
    </location>
</feature>
<evidence type="ECO:0000256" key="12">
    <source>
        <dbReference type="SAM" id="MobiDB-lite"/>
    </source>
</evidence>
<dbReference type="InterPro" id="IPR050396">
    <property type="entry name" value="Glycosyltr_51/Transpeptidase"/>
</dbReference>
<evidence type="ECO:0000256" key="11">
    <source>
        <dbReference type="ARBA" id="ARBA00049902"/>
    </source>
</evidence>
<keyword evidence="2" id="KW-0645">Protease</keyword>
<dbReference type="PANTHER" id="PTHR32282">
    <property type="entry name" value="BINDING PROTEIN TRANSPEPTIDASE, PUTATIVE-RELATED"/>
    <property type="match status" value="1"/>
</dbReference>
<dbReference type="NCBIfam" id="TIGR02074">
    <property type="entry name" value="PBP_1a_fam"/>
    <property type="match status" value="1"/>
</dbReference>
<dbReference type="Pfam" id="PF00912">
    <property type="entry name" value="Transgly"/>
    <property type="match status" value="1"/>
</dbReference>
<dbReference type="GO" id="GO:0009252">
    <property type="term" value="P:peptidoglycan biosynthetic process"/>
    <property type="evidence" value="ECO:0007669"/>
    <property type="project" value="UniProtKB-KW"/>
</dbReference>
<dbReference type="InterPro" id="IPR001460">
    <property type="entry name" value="PCN-bd_Tpept"/>
</dbReference>
<keyword evidence="8" id="KW-0511">Multifunctional enzyme</keyword>
<dbReference type="Gene3D" id="3.40.710.10">
    <property type="entry name" value="DD-peptidase/beta-lactamase superfamily"/>
    <property type="match status" value="1"/>
</dbReference>
<keyword evidence="9" id="KW-0961">Cell wall biogenesis/degradation</keyword>
<name>A0A3B0RQU3_9ZZZZ</name>
<dbReference type="PANTHER" id="PTHR32282:SF33">
    <property type="entry name" value="PEPTIDOGLYCAN GLYCOSYLTRANSFERASE"/>
    <property type="match status" value="1"/>
</dbReference>
<proteinExistence type="predicted"/>
<dbReference type="GO" id="GO:0006508">
    <property type="term" value="P:proteolysis"/>
    <property type="evidence" value="ECO:0007669"/>
    <property type="project" value="UniProtKB-KW"/>
</dbReference>
<feature type="compositionally biased region" description="Basic residues" evidence="12">
    <location>
        <begin position="719"/>
        <end position="736"/>
    </location>
</feature>
<evidence type="ECO:0000256" key="9">
    <source>
        <dbReference type="ARBA" id="ARBA00023316"/>
    </source>
</evidence>
<accession>A0A3B0RQU3</accession>
<feature type="region of interest" description="Disordered" evidence="12">
    <location>
        <begin position="719"/>
        <end position="745"/>
    </location>
</feature>
<dbReference type="InterPro" id="IPR001264">
    <property type="entry name" value="Glyco_trans_51"/>
</dbReference>
<reference evidence="15" key="1">
    <citation type="submission" date="2018-06" db="EMBL/GenBank/DDBJ databases">
        <authorList>
            <person name="Zhirakovskaya E."/>
        </authorList>
    </citation>
    <scope>NUCLEOTIDE SEQUENCE</scope>
</reference>
<dbReference type="AlphaFoldDB" id="A0A3B0RQU3"/>
<evidence type="ECO:0000256" key="6">
    <source>
        <dbReference type="ARBA" id="ARBA00022960"/>
    </source>
</evidence>
<keyword evidence="5" id="KW-0378">Hydrolase</keyword>
<dbReference type="GO" id="GO:0008658">
    <property type="term" value="F:penicillin binding"/>
    <property type="evidence" value="ECO:0007669"/>
    <property type="project" value="InterPro"/>
</dbReference>
<dbReference type="Gene3D" id="1.10.3810.10">
    <property type="entry name" value="Biosynthetic peptidoglycan transglycosylase-like"/>
    <property type="match status" value="1"/>
</dbReference>
<evidence type="ECO:0000256" key="4">
    <source>
        <dbReference type="ARBA" id="ARBA00022679"/>
    </source>
</evidence>
<dbReference type="GO" id="GO:0008955">
    <property type="term" value="F:peptidoglycan glycosyltransferase activity"/>
    <property type="evidence" value="ECO:0007669"/>
    <property type="project" value="UniProtKB-EC"/>
</dbReference>
<keyword evidence="3 15" id="KW-0328">Glycosyltransferase</keyword>
<keyword evidence="1" id="KW-0121">Carboxypeptidase</keyword>
<dbReference type="SUPFAM" id="SSF56601">
    <property type="entry name" value="beta-lactamase/transpeptidase-like"/>
    <property type="match status" value="1"/>
</dbReference>
<dbReference type="Pfam" id="PF00905">
    <property type="entry name" value="Transpeptidase"/>
    <property type="match status" value="1"/>
</dbReference>
<protein>
    <recommendedName>
        <fullName evidence="10">peptidoglycan glycosyltransferase</fullName>
        <ecNumber evidence="10">2.4.99.28</ecNumber>
    </recommendedName>
</protein>
<dbReference type="EC" id="2.4.99.28" evidence="10"/>
<evidence type="ECO:0000259" key="13">
    <source>
        <dbReference type="Pfam" id="PF00905"/>
    </source>
</evidence>
<dbReference type="GO" id="GO:0008360">
    <property type="term" value="P:regulation of cell shape"/>
    <property type="evidence" value="ECO:0007669"/>
    <property type="project" value="UniProtKB-KW"/>
</dbReference>
<dbReference type="GO" id="GO:0030288">
    <property type="term" value="C:outer membrane-bounded periplasmic space"/>
    <property type="evidence" value="ECO:0007669"/>
    <property type="project" value="TreeGrafter"/>
</dbReference>
<evidence type="ECO:0000256" key="2">
    <source>
        <dbReference type="ARBA" id="ARBA00022670"/>
    </source>
</evidence>
<keyword evidence="7" id="KW-0573">Peptidoglycan synthesis</keyword>
<dbReference type="InterPro" id="IPR036950">
    <property type="entry name" value="PBP_transglycosylase"/>
</dbReference>
<keyword evidence="4 15" id="KW-0808">Transferase</keyword>
<organism evidence="15">
    <name type="scientific">hydrothermal vent metagenome</name>
    <dbReference type="NCBI Taxonomy" id="652676"/>
    <lineage>
        <taxon>unclassified sequences</taxon>
        <taxon>metagenomes</taxon>
        <taxon>ecological metagenomes</taxon>
    </lineage>
</organism>
<dbReference type="FunFam" id="1.10.3810.10:FF:000001">
    <property type="entry name" value="Penicillin-binding protein 1A"/>
    <property type="match status" value="1"/>
</dbReference>
<evidence type="ECO:0000256" key="3">
    <source>
        <dbReference type="ARBA" id="ARBA00022676"/>
    </source>
</evidence>
<evidence type="ECO:0000256" key="10">
    <source>
        <dbReference type="ARBA" id="ARBA00044770"/>
    </source>
</evidence>
<evidence type="ECO:0000256" key="5">
    <source>
        <dbReference type="ARBA" id="ARBA00022801"/>
    </source>
</evidence>
<dbReference type="InterPro" id="IPR023346">
    <property type="entry name" value="Lysozyme-like_dom_sf"/>
</dbReference>
<keyword evidence="6" id="KW-0133">Cell shape</keyword>
<dbReference type="InterPro" id="IPR012338">
    <property type="entry name" value="Beta-lactam/transpept-like"/>
</dbReference>
<evidence type="ECO:0000259" key="14">
    <source>
        <dbReference type="Pfam" id="PF00912"/>
    </source>
</evidence>
<comment type="catalytic activity">
    <reaction evidence="11">
        <text>[GlcNAc-(1-&gt;4)-Mur2Ac(oyl-L-Ala-gamma-D-Glu-L-Lys-D-Ala-D-Ala)](n)-di-trans,octa-cis-undecaprenyl diphosphate + beta-D-GlcNAc-(1-&gt;4)-Mur2Ac(oyl-L-Ala-gamma-D-Glu-L-Lys-D-Ala-D-Ala)-di-trans,octa-cis-undecaprenyl diphosphate = [GlcNAc-(1-&gt;4)-Mur2Ac(oyl-L-Ala-gamma-D-Glu-L-Lys-D-Ala-D-Ala)](n+1)-di-trans,octa-cis-undecaprenyl diphosphate + di-trans,octa-cis-undecaprenyl diphosphate + H(+)</text>
        <dbReference type="Rhea" id="RHEA:23708"/>
        <dbReference type="Rhea" id="RHEA-COMP:9602"/>
        <dbReference type="Rhea" id="RHEA-COMP:9603"/>
        <dbReference type="ChEBI" id="CHEBI:15378"/>
        <dbReference type="ChEBI" id="CHEBI:58405"/>
        <dbReference type="ChEBI" id="CHEBI:60033"/>
        <dbReference type="ChEBI" id="CHEBI:78435"/>
        <dbReference type="EC" id="2.4.99.28"/>
    </reaction>
</comment>
<evidence type="ECO:0000256" key="7">
    <source>
        <dbReference type="ARBA" id="ARBA00022984"/>
    </source>
</evidence>
<dbReference type="EMBL" id="UOEC01000131">
    <property type="protein sequence ID" value="VAV95994.1"/>
    <property type="molecule type" value="Genomic_DNA"/>
</dbReference>
<evidence type="ECO:0000256" key="1">
    <source>
        <dbReference type="ARBA" id="ARBA00022645"/>
    </source>
</evidence>
<sequence>MTMDSFVSSGLFELYDGIRRGWAAYASWLERFRIRGLTRVFVDLVDDLATFGTITAAAILVFALPPFSGEGDIWNQRREYAVTFTDINGEIIGRRGIRQDDAIPLEEIPQSVIKAALAIEDSRFYQHFGVDIQGTMRAMLANARAQSVVQGGSTITQQLAKNLFLSPERSLQRKMHEAFLSLWIEARLSKNEILKLYLDRAYMGGGNYGVEAASQFYFGKSVRDVTLSEAAILAGLFKAPSKFAPHANPEVAKARANVVLYRMLDVGYISQGEMFEARRNPAKVIDQSDFYSPDYFLDWAYKEVLDVVEKQRFEGDYVLEVKTTVDIGLQKTAQKTVDDMLAENSERYAANQAALVSMLPDGALKAIVGGRDYEKSQFNRATDALRQPGSAFKPFVYLAALRNGFTPKTVVYDKPVSIGGWQPKNYSRKFRGRTTLANALTYSYNSVPVHLMLAIGRKSIIETTKMAGVKSEIKPVPSLPLGTNEMTVMDITTGYATFANGGKQAKPYTVLEIRRPNGDLLYSREKNAPEPKQVFAEEQIADLNFMLNRVVEAGTGRRSLLGFTPQAGKTGTTQAYRDAWFVGFTADFVTGVWFGNDNFSEMNRVTGGSLPAMTWKNFMLEAEKGKVAKGLPGVPLNGSYTKFASRSEGVAEIPNIPKPRAVFRRTSTGRGNQDVVVFQPKKQRRSGPIVSVLQDMFSLFGNNKPRTKPRRATRRIFTTRKKPATKRKKSVRQNARRLRDLLESR</sequence>
<gene>
    <name evidence="15" type="ORF">MNBD_ALPHA08-505</name>
</gene>
<evidence type="ECO:0000256" key="8">
    <source>
        <dbReference type="ARBA" id="ARBA00023268"/>
    </source>
</evidence>
<evidence type="ECO:0000313" key="15">
    <source>
        <dbReference type="EMBL" id="VAV95994.1"/>
    </source>
</evidence>
<feature type="domain" description="Penicillin-binding protein transpeptidase" evidence="13">
    <location>
        <begin position="362"/>
        <end position="585"/>
    </location>
</feature>
<dbReference type="SUPFAM" id="SSF53955">
    <property type="entry name" value="Lysozyme-like"/>
    <property type="match status" value="1"/>
</dbReference>
<dbReference type="GO" id="GO:0071555">
    <property type="term" value="P:cell wall organization"/>
    <property type="evidence" value="ECO:0007669"/>
    <property type="project" value="UniProtKB-KW"/>
</dbReference>
<dbReference type="GO" id="GO:0004180">
    <property type="term" value="F:carboxypeptidase activity"/>
    <property type="evidence" value="ECO:0007669"/>
    <property type="project" value="UniProtKB-KW"/>
</dbReference>